<evidence type="ECO:0000313" key="1">
    <source>
        <dbReference type="EMBL" id="GAA1507669.1"/>
    </source>
</evidence>
<sequence>MPFPSIDELQVLATNQDIALTPERLAQAYATHAATRPALEQLRRLPLSFLEPTEPAAALLWIRNGGRS</sequence>
<proteinExistence type="predicted"/>
<organism evidence="1 2">
    <name type="scientific">Nocardioides humi</name>
    <dbReference type="NCBI Taxonomy" id="449461"/>
    <lineage>
        <taxon>Bacteria</taxon>
        <taxon>Bacillati</taxon>
        <taxon>Actinomycetota</taxon>
        <taxon>Actinomycetes</taxon>
        <taxon>Propionibacteriales</taxon>
        <taxon>Nocardioidaceae</taxon>
        <taxon>Nocardioides</taxon>
    </lineage>
</organism>
<comment type="caution">
    <text evidence="1">The sequence shown here is derived from an EMBL/GenBank/DDBJ whole genome shotgun (WGS) entry which is preliminary data.</text>
</comment>
<dbReference type="EMBL" id="BAAAOR010000007">
    <property type="protein sequence ID" value="GAA1507669.1"/>
    <property type="molecule type" value="Genomic_DNA"/>
</dbReference>
<name>A0ABN1ZYR7_9ACTN</name>
<accession>A0ABN1ZYR7</accession>
<gene>
    <name evidence="1" type="ORF">GCM10009788_09610</name>
</gene>
<dbReference type="RefSeq" id="WP_344111286.1">
    <property type="nucleotide sequence ID" value="NZ_BAAAOR010000007.1"/>
</dbReference>
<dbReference type="Proteomes" id="UP001500842">
    <property type="component" value="Unassembled WGS sequence"/>
</dbReference>
<evidence type="ECO:0000313" key="2">
    <source>
        <dbReference type="Proteomes" id="UP001500842"/>
    </source>
</evidence>
<reference evidence="1 2" key="1">
    <citation type="journal article" date="2019" name="Int. J. Syst. Evol. Microbiol.">
        <title>The Global Catalogue of Microorganisms (GCM) 10K type strain sequencing project: providing services to taxonomists for standard genome sequencing and annotation.</title>
        <authorList>
            <consortium name="The Broad Institute Genomics Platform"/>
            <consortium name="The Broad Institute Genome Sequencing Center for Infectious Disease"/>
            <person name="Wu L."/>
            <person name="Ma J."/>
        </authorList>
    </citation>
    <scope>NUCLEOTIDE SEQUENCE [LARGE SCALE GENOMIC DNA]</scope>
    <source>
        <strain evidence="1 2">JCM 14942</strain>
    </source>
</reference>
<protein>
    <submittedName>
        <fullName evidence="1">Uncharacterized protein</fullName>
    </submittedName>
</protein>
<keyword evidence="2" id="KW-1185">Reference proteome</keyword>